<gene>
    <name evidence="2" type="ORF">N4J17_15665</name>
</gene>
<dbReference type="InterPro" id="IPR058548">
    <property type="entry name" value="MlaB-like_STAS"/>
</dbReference>
<dbReference type="EMBL" id="CP104311">
    <property type="protein sequence ID" value="WWF01884.1"/>
    <property type="molecule type" value="Genomic_DNA"/>
</dbReference>
<name>A0ABZ2F569_METCP</name>
<dbReference type="Proteomes" id="UP001359308">
    <property type="component" value="Chromosome"/>
</dbReference>
<evidence type="ECO:0000313" key="3">
    <source>
        <dbReference type="Proteomes" id="UP001359308"/>
    </source>
</evidence>
<organism evidence="2 3">
    <name type="scientific">Methylococcus capsulatus</name>
    <dbReference type="NCBI Taxonomy" id="414"/>
    <lineage>
        <taxon>Bacteria</taxon>
        <taxon>Pseudomonadati</taxon>
        <taxon>Pseudomonadota</taxon>
        <taxon>Gammaproteobacteria</taxon>
        <taxon>Methylococcales</taxon>
        <taxon>Methylococcaceae</taxon>
        <taxon>Methylococcus</taxon>
    </lineage>
</organism>
<dbReference type="PANTHER" id="PTHR35849:SF1">
    <property type="entry name" value="INTERMEMBRANE PHOSPHOLIPID TRANSPORT SYSTEM BINDING PROTEIN MLAB"/>
    <property type="match status" value="1"/>
</dbReference>
<dbReference type="CDD" id="cd07043">
    <property type="entry name" value="STAS_anti-anti-sigma_factors"/>
    <property type="match status" value="1"/>
</dbReference>
<dbReference type="InterPro" id="IPR002645">
    <property type="entry name" value="STAS_dom"/>
</dbReference>
<feature type="domain" description="STAS" evidence="1">
    <location>
        <begin position="21"/>
        <end position="98"/>
    </location>
</feature>
<dbReference type="PANTHER" id="PTHR35849">
    <property type="entry name" value="BLR2341 PROTEIN"/>
    <property type="match status" value="1"/>
</dbReference>
<proteinExistence type="predicted"/>
<dbReference type="InterPro" id="IPR052746">
    <property type="entry name" value="MlaB_ABC_Transporter"/>
</dbReference>
<dbReference type="SUPFAM" id="SSF52091">
    <property type="entry name" value="SpoIIaa-like"/>
    <property type="match status" value="1"/>
</dbReference>
<evidence type="ECO:0000259" key="1">
    <source>
        <dbReference type="PROSITE" id="PS50801"/>
    </source>
</evidence>
<dbReference type="RefSeq" id="WP_198323640.1">
    <property type="nucleotide sequence ID" value="NZ_CP104311.1"/>
</dbReference>
<dbReference type="Gene3D" id="3.30.750.24">
    <property type="entry name" value="STAS domain"/>
    <property type="match status" value="1"/>
</dbReference>
<dbReference type="Pfam" id="PF13466">
    <property type="entry name" value="STAS_2"/>
    <property type="match status" value="1"/>
</dbReference>
<dbReference type="InterPro" id="IPR036513">
    <property type="entry name" value="STAS_dom_sf"/>
</dbReference>
<protein>
    <submittedName>
        <fullName evidence="2">STAS domain-containing protein</fullName>
    </submittedName>
</protein>
<dbReference type="PROSITE" id="PS50801">
    <property type="entry name" value="STAS"/>
    <property type="match status" value="1"/>
</dbReference>
<keyword evidence="3" id="KW-1185">Reference proteome</keyword>
<accession>A0ABZ2F569</accession>
<sequence length="120" mass="12952">MRPVAGQKRVFALQEDAPGRYSVRGELTFATAPAALKETLPLFRARKNVAIDLGRVERADSAGIALLIEWVRLARKNGASLRLENMPAQVENLVRVSGTGVLLAPCSGTVSQTTDTQRHG</sequence>
<evidence type="ECO:0000313" key="2">
    <source>
        <dbReference type="EMBL" id="WWF01884.1"/>
    </source>
</evidence>
<reference evidence="2 3" key="1">
    <citation type="submission" date="2022-09" db="EMBL/GenBank/DDBJ databases">
        <authorList>
            <person name="Giprobiosintez L."/>
        </authorList>
    </citation>
    <scope>NUCLEOTIDE SEQUENCE [LARGE SCALE GENOMIC DNA]</scope>
    <source>
        <strain evidence="3">VKPM-B-12549 (GBS-15)</strain>
    </source>
</reference>